<dbReference type="Proteomes" id="UP000053593">
    <property type="component" value="Unassembled WGS sequence"/>
</dbReference>
<sequence length="316" mass="35062">MEDTINSKRQMPIEEMPVSTSTQDHKTNIQGWHFGPHEFDFCSSPEPIFLDPPSVVVTNSVDADTDSEADSDADELAPSISHRTKVPAEIIPNDIIEFSAPVSNFDLPGPYTYPKDIFDEFAAPYIPAAPVVPPPPQWSYPDPVPFISSTAAPIQSAHDWTPHYLVPRSQTQSYPGIDDLYPLAPPALSTAPLNDYASAIYPHLYPSPYTPSSPYAKAPIPPYPAMNPAPYPLKDSYVPWRNLDVFAKDYIPPYDDEGEYEPSEYLGPGSLKARRAGQANEEEVAKGSFESCVWLWLVLIGDNDVPARIGIFVRRR</sequence>
<keyword evidence="3" id="KW-1185">Reference proteome</keyword>
<reference evidence="2 3" key="1">
    <citation type="submission" date="2014-04" db="EMBL/GenBank/DDBJ databases">
        <title>Evolutionary Origins and Diversification of the Mycorrhizal Mutualists.</title>
        <authorList>
            <consortium name="DOE Joint Genome Institute"/>
            <consortium name="Mycorrhizal Genomics Consortium"/>
            <person name="Kohler A."/>
            <person name="Kuo A."/>
            <person name="Nagy L.G."/>
            <person name="Floudas D."/>
            <person name="Copeland A."/>
            <person name="Barry K.W."/>
            <person name="Cichocki N."/>
            <person name="Veneault-Fourrey C."/>
            <person name="LaButti K."/>
            <person name="Lindquist E.A."/>
            <person name="Lipzen A."/>
            <person name="Lundell T."/>
            <person name="Morin E."/>
            <person name="Murat C."/>
            <person name="Riley R."/>
            <person name="Ohm R."/>
            <person name="Sun H."/>
            <person name="Tunlid A."/>
            <person name="Henrissat B."/>
            <person name="Grigoriev I.V."/>
            <person name="Hibbett D.S."/>
            <person name="Martin F."/>
        </authorList>
    </citation>
    <scope>NUCLEOTIDE SEQUENCE [LARGE SCALE GENOMIC DNA]</scope>
    <source>
        <strain evidence="2 3">FD-317 M1</strain>
    </source>
</reference>
<evidence type="ECO:0000256" key="1">
    <source>
        <dbReference type="SAM" id="MobiDB-lite"/>
    </source>
</evidence>
<gene>
    <name evidence="2" type="ORF">GYMLUDRAFT_737085</name>
</gene>
<name>A0A0D0B3R9_9AGAR</name>
<evidence type="ECO:0000313" key="2">
    <source>
        <dbReference type="EMBL" id="KIK57910.1"/>
    </source>
</evidence>
<feature type="region of interest" description="Disordered" evidence="1">
    <location>
        <begin position="1"/>
        <end position="22"/>
    </location>
</feature>
<dbReference type="AlphaFoldDB" id="A0A0D0B3R9"/>
<dbReference type="HOGENOM" id="CLU_880159_0_0_1"/>
<organism evidence="2 3">
    <name type="scientific">Collybiopsis luxurians FD-317 M1</name>
    <dbReference type="NCBI Taxonomy" id="944289"/>
    <lineage>
        <taxon>Eukaryota</taxon>
        <taxon>Fungi</taxon>
        <taxon>Dikarya</taxon>
        <taxon>Basidiomycota</taxon>
        <taxon>Agaricomycotina</taxon>
        <taxon>Agaricomycetes</taxon>
        <taxon>Agaricomycetidae</taxon>
        <taxon>Agaricales</taxon>
        <taxon>Marasmiineae</taxon>
        <taxon>Omphalotaceae</taxon>
        <taxon>Collybiopsis</taxon>
        <taxon>Collybiopsis luxurians</taxon>
    </lineage>
</organism>
<protein>
    <submittedName>
        <fullName evidence="2">Uncharacterized protein</fullName>
    </submittedName>
</protein>
<accession>A0A0D0B3R9</accession>
<evidence type="ECO:0000313" key="3">
    <source>
        <dbReference type="Proteomes" id="UP000053593"/>
    </source>
</evidence>
<dbReference type="EMBL" id="KN834788">
    <property type="protein sequence ID" value="KIK57910.1"/>
    <property type="molecule type" value="Genomic_DNA"/>
</dbReference>
<proteinExistence type="predicted"/>